<evidence type="ECO:0000313" key="2">
    <source>
        <dbReference type="Proteomes" id="UP000265520"/>
    </source>
</evidence>
<keyword evidence="2" id="KW-1185">Reference proteome</keyword>
<proteinExistence type="predicted"/>
<dbReference type="AlphaFoldDB" id="A0A392V525"/>
<feature type="non-terminal residue" evidence="1">
    <location>
        <position position="1"/>
    </location>
</feature>
<dbReference type="Proteomes" id="UP000265520">
    <property type="component" value="Unassembled WGS sequence"/>
</dbReference>
<name>A0A392V525_9FABA</name>
<accession>A0A392V525</accession>
<comment type="caution">
    <text evidence="1">The sequence shown here is derived from an EMBL/GenBank/DDBJ whole genome shotgun (WGS) entry which is preliminary data.</text>
</comment>
<evidence type="ECO:0000313" key="1">
    <source>
        <dbReference type="EMBL" id="MCI83297.1"/>
    </source>
</evidence>
<protein>
    <submittedName>
        <fullName evidence="1">Uncharacterized protein</fullName>
    </submittedName>
</protein>
<reference evidence="1 2" key="1">
    <citation type="journal article" date="2018" name="Front. Plant Sci.">
        <title>Red Clover (Trifolium pratense) and Zigzag Clover (T. medium) - A Picture of Genomic Similarities and Differences.</title>
        <authorList>
            <person name="Dluhosova J."/>
            <person name="Istvanek J."/>
            <person name="Nedelnik J."/>
            <person name="Repkova J."/>
        </authorList>
    </citation>
    <scope>NUCLEOTIDE SEQUENCE [LARGE SCALE GENOMIC DNA]</scope>
    <source>
        <strain evidence="2">cv. 10/8</strain>
        <tissue evidence="1">Leaf</tissue>
    </source>
</reference>
<organism evidence="1 2">
    <name type="scientific">Trifolium medium</name>
    <dbReference type="NCBI Taxonomy" id="97028"/>
    <lineage>
        <taxon>Eukaryota</taxon>
        <taxon>Viridiplantae</taxon>
        <taxon>Streptophyta</taxon>
        <taxon>Embryophyta</taxon>
        <taxon>Tracheophyta</taxon>
        <taxon>Spermatophyta</taxon>
        <taxon>Magnoliopsida</taxon>
        <taxon>eudicotyledons</taxon>
        <taxon>Gunneridae</taxon>
        <taxon>Pentapetalae</taxon>
        <taxon>rosids</taxon>
        <taxon>fabids</taxon>
        <taxon>Fabales</taxon>
        <taxon>Fabaceae</taxon>
        <taxon>Papilionoideae</taxon>
        <taxon>50 kb inversion clade</taxon>
        <taxon>NPAAA clade</taxon>
        <taxon>Hologalegina</taxon>
        <taxon>IRL clade</taxon>
        <taxon>Trifolieae</taxon>
        <taxon>Trifolium</taxon>
    </lineage>
</organism>
<sequence>VATSPPPTKLDGVAVHRRLIEFGEESSSGAFFAFGALIFRNG</sequence>
<dbReference type="EMBL" id="LXQA011063846">
    <property type="protein sequence ID" value="MCI83297.1"/>
    <property type="molecule type" value="Genomic_DNA"/>
</dbReference>